<dbReference type="EMBL" id="FSRL01000001">
    <property type="protein sequence ID" value="SIN87221.1"/>
    <property type="molecule type" value="Genomic_DNA"/>
</dbReference>
<protein>
    <submittedName>
        <fullName evidence="1">Uncharacterized conserved protein YbaA, DUF1428 family</fullName>
    </submittedName>
</protein>
<dbReference type="InterPro" id="IPR009874">
    <property type="entry name" value="DUF1428"/>
</dbReference>
<evidence type="ECO:0000313" key="1">
    <source>
        <dbReference type="EMBL" id="SIN87221.1"/>
    </source>
</evidence>
<dbReference type="PIRSF" id="PIRSF007028">
    <property type="entry name" value="UCP007028"/>
    <property type="match status" value="1"/>
</dbReference>
<name>A0A1N6EW96_9RHOB</name>
<sequence length="122" mass="13824">MAYVQGFLLAVPQENKAKYKKMAEEALEMFKGYGCIGMQENWGVDVPDGKVTSFPMATKMEEGEVCVFSWVIWPDKETCDKAAEQMTKDMEGQEMPEMPFDGMRMMWGGFEPLVAWGEGSVR</sequence>
<evidence type="ECO:0000313" key="2">
    <source>
        <dbReference type="Proteomes" id="UP000184932"/>
    </source>
</evidence>
<dbReference type="Proteomes" id="UP000184932">
    <property type="component" value="Unassembled WGS sequence"/>
</dbReference>
<dbReference type="InterPro" id="IPR011008">
    <property type="entry name" value="Dimeric_a/b-barrel"/>
</dbReference>
<dbReference type="STRING" id="1217970.SAMN05444002_1152"/>
<dbReference type="SUPFAM" id="SSF54909">
    <property type="entry name" value="Dimeric alpha+beta barrel"/>
    <property type="match status" value="1"/>
</dbReference>
<accession>A0A1N6EW96</accession>
<dbReference type="AlphaFoldDB" id="A0A1N6EW96"/>
<reference evidence="2" key="1">
    <citation type="submission" date="2016-11" db="EMBL/GenBank/DDBJ databases">
        <authorList>
            <person name="Varghese N."/>
            <person name="Submissions S."/>
        </authorList>
    </citation>
    <scope>NUCLEOTIDE SEQUENCE [LARGE SCALE GENOMIC DNA]</scope>
    <source>
        <strain evidence="2">DSM 29440</strain>
    </source>
</reference>
<proteinExistence type="predicted"/>
<organism evidence="1 2">
    <name type="scientific">Vannielia litorea</name>
    <dbReference type="NCBI Taxonomy" id="1217970"/>
    <lineage>
        <taxon>Bacteria</taxon>
        <taxon>Pseudomonadati</taxon>
        <taxon>Pseudomonadota</taxon>
        <taxon>Alphaproteobacteria</taxon>
        <taxon>Rhodobacterales</taxon>
        <taxon>Paracoccaceae</taxon>
        <taxon>Vannielia</taxon>
    </lineage>
</organism>
<dbReference type="OrthoDB" id="9792392at2"/>
<keyword evidence="2" id="KW-1185">Reference proteome</keyword>
<dbReference type="Pfam" id="PF07237">
    <property type="entry name" value="DUF1428"/>
    <property type="match status" value="1"/>
</dbReference>
<dbReference type="RefSeq" id="WP_074255253.1">
    <property type="nucleotide sequence ID" value="NZ_FSRL01000001.1"/>
</dbReference>
<gene>
    <name evidence="1" type="ORF">SAMN05444002_1152</name>
</gene>
<dbReference type="Gene3D" id="3.30.70.100">
    <property type="match status" value="1"/>
</dbReference>